<dbReference type="AlphaFoldDB" id="A0A6N9JJ51"/>
<protein>
    <submittedName>
        <fullName evidence="1">Uncharacterized protein</fullName>
    </submittedName>
</protein>
<dbReference type="RefSeq" id="WP_052044012.1">
    <property type="nucleotide sequence ID" value="NZ_JBCOIM010000014.1"/>
</dbReference>
<comment type="caution">
    <text evidence="1">The sequence shown here is derived from an EMBL/GenBank/DDBJ whole genome shotgun (WGS) entry which is preliminary data.</text>
</comment>
<name>A0A6N9JJ51_9ACTN</name>
<reference evidence="1 2" key="1">
    <citation type="journal article" date="2019" name="Nat. Med.">
        <title>A library of human gut bacterial isolates paired with longitudinal multiomics data enables mechanistic microbiome research.</title>
        <authorList>
            <person name="Poyet M."/>
            <person name="Groussin M."/>
            <person name="Gibbons S.M."/>
            <person name="Avila-Pacheco J."/>
            <person name="Jiang X."/>
            <person name="Kearney S.M."/>
            <person name="Perrotta A.R."/>
            <person name="Berdy B."/>
            <person name="Zhao S."/>
            <person name="Lieberman T.D."/>
            <person name="Swanson P.K."/>
            <person name="Smith M."/>
            <person name="Roesemann S."/>
            <person name="Alexander J.E."/>
            <person name="Rich S.A."/>
            <person name="Livny J."/>
            <person name="Vlamakis H."/>
            <person name="Clish C."/>
            <person name="Bullock K."/>
            <person name="Deik A."/>
            <person name="Scott J."/>
            <person name="Pierce K.A."/>
            <person name="Xavier R.J."/>
            <person name="Alm E.J."/>
        </authorList>
    </citation>
    <scope>NUCLEOTIDE SEQUENCE [LARGE SCALE GENOMIC DNA]</scope>
    <source>
        <strain evidence="1 2">BIOML-A20</strain>
    </source>
</reference>
<proteinExistence type="predicted"/>
<organism evidence="1 2">
    <name type="scientific">Collinsella aerofaciens</name>
    <dbReference type="NCBI Taxonomy" id="74426"/>
    <lineage>
        <taxon>Bacteria</taxon>
        <taxon>Bacillati</taxon>
        <taxon>Actinomycetota</taxon>
        <taxon>Coriobacteriia</taxon>
        <taxon>Coriobacteriales</taxon>
        <taxon>Coriobacteriaceae</taxon>
        <taxon>Collinsella</taxon>
    </lineage>
</organism>
<gene>
    <name evidence="1" type="ORF">GT464_05155</name>
</gene>
<sequence length="79" mass="8525">MLCDLPGVLSFLGLPPETEMPPGNKGKTKLKKLYRKVAPNKAYHSGERAKDLISHLDMAEIRASAPVPLGEIDRAVVSG</sequence>
<dbReference type="Proteomes" id="UP000469380">
    <property type="component" value="Unassembled WGS sequence"/>
</dbReference>
<dbReference type="EMBL" id="WWSR01000007">
    <property type="protein sequence ID" value="MZJ39346.1"/>
    <property type="molecule type" value="Genomic_DNA"/>
</dbReference>
<evidence type="ECO:0000313" key="2">
    <source>
        <dbReference type="Proteomes" id="UP000469380"/>
    </source>
</evidence>
<accession>A0A6N9JJ51</accession>
<evidence type="ECO:0000313" key="1">
    <source>
        <dbReference type="EMBL" id="MZJ39346.1"/>
    </source>
</evidence>